<feature type="compositionally biased region" description="Low complexity" evidence="4">
    <location>
        <begin position="572"/>
        <end position="584"/>
    </location>
</feature>
<evidence type="ECO:0000256" key="2">
    <source>
        <dbReference type="ARBA" id="ARBA00022737"/>
    </source>
</evidence>
<evidence type="ECO:0000256" key="4">
    <source>
        <dbReference type="SAM" id="MobiDB-lite"/>
    </source>
</evidence>
<dbReference type="Pfam" id="PF23569">
    <property type="entry name" value="NBD_SMAX1"/>
    <property type="match status" value="1"/>
</dbReference>
<evidence type="ECO:0000256" key="1">
    <source>
        <dbReference type="ARBA" id="ARBA00008675"/>
    </source>
</evidence>
<organism evidence="6 7">
    <name type="scientific">Lupinus luteus</name>
    <name type="common">European yellow lupine</name>
    <dbReference type="NCBI Taxonomy" id="3873"/>
    <lineage>
        <taxon>Eukaryota</taxon>
        <taxon>Viridiplantae</taxon>
        <taxon>Streptophyta</taxon>
        <taxon>Embryophyta</taxon>
        <taxon>Tracheophyta</taxon>
        <taxon>Spermatophyta</taxon>
        <taxon>Magnoliopsida</taxon>
        <taxon>eudicotyledons</taxon>
        <taxon>Gunneridae</taxon>
        <taxon>Pentapetalae</taxon>
        <taxon>rosids</taxon>
        <taxon>fabids</taxon>
        <taxon>Fabales</taxon>
        <taxon>Fabaceae</taxon>
        <taxon>Papilionoideae</taxon>
        <taxon>50 kb inversion clade</taxon>
        <taxon>genistoids sensu lato</taxon>
        <taxon>core genistoids</taxon>
        <taxon>Genisteae</taxon>
        <taxon>Lupinus</taxon>
    </lineage>
</organism>
<dbReference type="InterPro" id="IPR004176">
    <property type="entry name" value="Clp_R_N"/>
</dbReference>
<dbReference type="InterPro" id="IPR058680">
    <property type="entry name" value="NBD_SMAX1-like"/>
</dbReference>
<dbReference type="Gene3D" id="1.10.1780.10">
    <property type="entry name" value="Clp, N-terminal domain"/>
    <property type="match status" value="1"/>
</dbReference>
<dbReference type="InterPro" id="IPR027417">
    <property type="entry name" value="P-loop_NTPase"/>
</dbReference>
<keyword evidence="2 3" id="KW-0677">Repeat</keyword>
<keyword evidence="7" id="KW-1185">Reference proteome</keyword>
<dbReference type="SUPFAM" id="SSF81923">
    <property type="entry name" value="Double Clp-N motif"/>
    <property type="match status" value="1"/>
</dbReference>
<dbReference type="PANTHER" id="PTHR43572:SF78">
    <property type="entry name" value="CLP R DOMAIN-CONTAINING PROTEIN"/>
    <property type="match status" value="1"/>
</dbReference>
<dbReference type="AlphaFoldDB" id="A0AAV1XHL2"/>
<dbReference type="PROSITE" id="PS51903">
    <property type="entry name" value="CLP_R"/>
    <property type="match status" value="1"/>
</dbReference>
<protein>
    <recommendedName>
        <fullName evidence="5">Clp R domain-containing protein</fullName>
    </recommendedName>
</protein>
<gene>
    <name evidence="6" type="ORF">LLUT_LOCUS22274</name>
</gene>
<dbReference type="Gene3D" id="3.40.50.300">
    <property type="entry name" value="P-loop containing nucleotide triphosphate hydrolases"/>
    <property type="match status" value="1"/>
</dbReference>
<dbReference type="Pfam" id="PF02861">
    <property type="entry name" value="Clp_N"/>
    <property type="match status" value="1"/>
</dbReference>
<dbReference type="InterPro" id="IPR036628">
    <property type="entry name" value="Clp_N_dom_sf"/>
</dbReference>
<reference evidence="6 7" key="1">
    <citation type="submission" date="2024-03" db="EMBL/GenBank/DDBJ databases">
        <authorList>
            <person name="Martinez-Hernandez J."/>
        </authorList>
    </citation>
    <scope>NUCLEOTIDE SEQUENCE [LARGE SCALE GENOMIC DNA]</scope>
</reference>
<dbReference type="PANTHER" id="PTHR43572">
    <property type="entry name" value="CHAPERONE PROTEIN CLPD, CHLOROPLASTIC"/>
    <property type="match status" value="1"/>
</dbReference>
<proteinExistence type="inferred from homology"/>
<accession>A0AAV1XHL2</accession>
<dbReference type="Proteomes" id="UP001497480">
    <property type="component" value="Unassembled WGS sequence"/>
</dbReference>
<feature type="region of interest" description="Disordered" evidence="4">
    <location>
        <begin position="567"/>
        <end position="587"/>
    </location>
</feature>
<name>A0AAV1XHL2_LUPLU</name>
<evidence type="ECO:0000313" key="6">
    <source>
        <dbReference type="EMBL" id="CAL0321214.1"/>
    </source>
</evidence>
<evidence type="ECO:0000259" key="5">
    <source>
        <dbReference type="PROSITE" id="PS51903"/>
    </source>
</evidence>
<comment type="caution">
    <text evidence="6">The sequence shown here is derived from an EMBL/GenBank/DDBJ whole genome shotgun (WGS) entry which is preliminary data.</text>
</comment>
<feature type="domain" description="Clp R" evidence="5">
    <location>
        <begin position="10"/>
        <end position="173"/>
    </location>
</feature>
<evidence type="ECO:0000313" key="7">
    <source>
        <dbReference type="Proteomes" id="UP001497480"/>
    </source>
</evidence>
<evidence type="ECO:0000256" key="3">
    <source>
        <dbReference type="PROSITE-ProRule" id="PRU01251"/>
    </source>
</evidence>
<dbReference type="InterPro" id="IPR051650">
    <property type="entry name" value="SL_signaling_regulator"/>
</dbReference>
<dbReference type="EMBL" id="CAXHTB010000015">
    <property type="protein sequence ID" value="CAL0321214.1"/>
    <property type="molecule type" value="Genomic_DNA"/>
</dbReference>
<sequence>MRGGVCSIQLQALTPEAVTVVKQAVNLATRRGHSQVTPLHVASAMLANSTGLLKKACLQCHSHPLQCKALELCFNVALNRLPASTSTPLLGTQYSTPSLSNALVAAFKRAQAHQRRGTIENQQQQQHILALKIELEQLIISILDDPSVSRVMREASFSSTLVKARVEHSVSIEECSQKLHSKDISSTTKPQLALSGNVSQSRPYGQVGASLMKPIDYVNNDDVSSVLSELVKRRNIVIVGESLVNAEGVARGVMEKFEVGNVPEELRYVKFVSLPLMYFRNISKVEVEQKLEEVRSLVKSYVGRGVILYLGDLKWLLEFWSSYCEQRTKYYCSVEHMVMELKKLVSGSEENNRLWLIGISAFKTYMKCKICHPSLESLWELHPFTVPVASLSLSLNLHSDFQAKERSKEIFKDVSFEDRPRIRKHLTCCKDCSQNFEKEAQSIKVYEKLPTWLQNCKQERSHIMENQQENARLYDICKKWNSFCNSVHRNISIFEKPVLFASSCPSSPTSISSHERKFNLHHSHLNWPTISEPKRSPKECDLFTETGYDDCDNSNLIMFMPETNVPKPDLLSNPNSSPNSASSSEIAEGLESTEMFKELSAKNLNILCDALEQKVPQHKEIIPDIASTILCCRSGMKKVDKHLIMREDRQETWLFFLGTNSQAKENISKELAKVVFGSYSNFVTIGMSNLSSLGSDYSNEEESCKRKRPRYELGSTYLQRFGEAVNENPHRVFFMEDFDQVDYFSQKGVEKAIECGSLTLSSSESFPLKDAIVVFSCESFTSVARNPSRKSLPAENEGKENVEEKIPSLSLDLNIAIEDDVALGGGNGILELVDKKFDFNI</sequence>
<comment type="similarity">
    <text evidence="1">Belongs to the ClpA/ClpB family.</text>
</comment>